<dbReference type="GO" id="GO:0004852">
    <property type="term" value="F:uroporphyrinogen-III synthase activity"/>
    <property type="evidence" value="ECO:0007669"/>
    <property type="project" value="InterPro"/>
</dbReference>
<sequence>MKTKRGKVYLVGGGPGDAGLLTLRGAECLRLADVVLYDGLVNPLLLRHSKATTQRTCRTTGPAGRTLNQTEINSRLIEEAQQGKIVVRLKGGDPFIFGRGSEEAAALAKAGIPFEVIPGITAATAAGAYTGISLTHRNFSSAVAFITGHEDPAKKESSLDYKQLAQFPGTLVFYMGLHRLGKIINSLLQHGLKKTTPASVVSRASTSAQQTISAPLHLLAEKVRHANLHAPSLIIIGDCVLQREEISWFESRPLLGKRIGITRPVGQAEEAIQRCIALGAEPVLLPMIEILPPDNWTEVDLAIEQLAKKHHDKGKKYDWLIFTSANGVEGLMQRLWDNKKDSRLLAAVNIAVIGPATAAALEKYHLRADLMPKQYQAEGLVAALKNHVAGKQLLWAGANRGREVLQQELTAAGANIDKIVVYRNEDILISADDISKKNLDWIGLSSPSIARRFASIYEEEQEQNSKLRLAAISPVTAESLSKTGWQVDAIATSHTWEGLLEAVVKAESER</sequence>
<dbReference type="InterPro" id="IPR014777">
    <property type="entry name" value="4pyrrole_Mease_sub1"/>
</dbReference>
<evidence type="ECO:0000256" key="5">
    <source>
        <dbReference type="ARBA" id="ARBA00023244"/>
    </source>
</evidence>
<evidence type="ECO:0000256" key="3">
    <source>
        <dbReference type="ARBA" id="ARBA00022679"/>
    </source>
</evidence>
<keyword evidence="5" id="KW-0627">Porphyrin biosynthesis</keyword>
<dbReference type="PANTHER" id="PTHR45790:SF3">
    <property type="entry name" value="S-ADENOSYL-L-METHIONINE-DEPENDENT UROPORPHYRINOGEN III METHYLTRANSFERASE, CHLOROPLASTIC"/>
    <property type="match status" value="1"/>
</dbReference>
<dbReference type="Gene3D" id="3.40.1010.10">
    <property type="entry name" value="Cobalt-precorrin-4 Transmethylase, Domain 1"/>
    <property type="match status" value="1"/>
</dbReference>
<dbReference type="GO" id="GO:0016491">
    <property type="term" value="F:oxidoreductase activity"/>
    <property type="evidence" value="ECO:0007669"/>
    <property type="project" value="UniProtKB-KW"/>
</dbReference>
<dbReference type="Gene3D" id="3.30.950.10">
    <property type="entry name" value="Methyltransferase, Cobalt-precorrin-4 Transmethylase, Domain 2"/>
    <property type="match status" value="1"/>
</dbReference>
<dbReference type="SUPFAM" id="SSF69618">
    <property type="entry name" value="HemD-like"/>
    <property type="match status" value="1"/>
</dbReference>
<reference evidence="8" key="1">
    <citation type="submission" date="2018-06" db="EMBL/GenBank/DDBJ databases">
        <authorList>
            <person name="Zhirakovskaya E."/>
        </authorList>
    </citation>
    <scope>NUCLEOTIDE SEQUENCE</scope>
</reference>
<dbReference type="InterPro" id="IPR035996">
    <property type="entry name" value="4pyrrol_Methylase_sf"/>
</dbReference>
<dbReference type="FunFam" id="3.40.1010.10:FF:000001">
    <property type="entry name" value="Siroheme synthase"/>
    <property type="match status" value="1"/>
</dbReference>
<dbReference type="PROSITE" id="PS00840">
    <property type="entry name" value="SUMT_2"/>
    <property type="match status" value="1"/>
</dbReference>
<gene>
    <name evidence="8" type="ORF">MNBD_PLANCTO02-1833</name>
</gene>
<dbReference type="InterPro" id="IPR000878">
    <property type="entry name" value="4pyrrol_Mease"/>
</dbReference>
<dbReference type="Gene3D" id="3.40.50.10090">
    <property type="match status" value="2"/>
</dbReference>
<dbReference type="NCBIfam" id="TIGR01469">
    <property type="entry name" value="cobA_cysG_Cterm"/>
    <property type="match status" value="1"/>
</dbReference>
<evidence type="ECO:0000259" key="7">
    <source>
        <dbReference type="Pfam" id="PF02602"/>
    </source>
</evidence>
<dbReference type="GO" id="GO:0019354">
    <property type="term" value="P:siroheme biosynthetic process"/>
    <property type="evidence" value="ECO:0007669"/>
    <property type="project" value="InterPro"/>
</dbReference>
<dbReference type="EMBL" id="UOGL01000542">
    <property type="protein sequence ID" value="VAX41424.1"/>
    <property type="molecule type" value="Genomic_DNA"/>
</dbReference>
<dbReference type="Pfam" id="PF02602">
    <property type="entry name" value="HEM4"/>
    <property type="match status" value="1"/>
</dbReference>
<dbReference type="FunFam" id="3.30.950.10:FF:000001">
    <property type="entry name" value="Siroheme synthase"/>
    <property type="match status" value="1"/>
</dbReference>
<evidence type="ECO:0000256" key="1">
    <source>
        <dbReference type="ARBA" id="ARBA00012162"/>
    </source>
</evidence>
<dbReference type="GO" id="GO:0032259">
    <property type="term" value="P:methylation"/>
    <property type="evidence" value="ECO:0007669"/>
    <property type="project" value="UniProtKB-KW"/>
</dbReference>
<dbReference type="CDD" id="cd11642">
    <property type="entry name" value="SUMT"/>
    <property type="match status" value="1"/>
</dbReference>
<dbReference type="GO" id="GO:0004851">
    <property type="term" value="F:uroporphyrin-III C-methyltransferase activity"/>
    <property type="evidence" value="ECO:0007669"/>
    <property type="project" value="UniProtKB-EC"/>
</dbReference>
<evidence type="ECO:0000256" key="2">
    <source>
        <dbReference type="ARBA" id="ARBA00022603"/>
    </source>
</evidence>
<dbReference type="InterPro" id="IPR050161">
    <property type="entry name" value="Siro_Cobalamin_biosynth"/>
</dbReference>
<feature type="domain" description="Tetrapyrrole methylase" evidence="6">
    <location>
        <begin position="7"/>
        <end position="217"/>
    </location>
</feature>
<dbReference type="EC" id="2.1.1.107" evidence="1"/>
<keyword evidence="3 8" id="KW-0808">Transferase</keyword>
<name>A0A3B1DYA8_9ZZZZ</name>
<evidence type="ECO:0000256" key="4">
    <source>
        <dbReference type="ARBA" id="ARBA00022691"/>
    </source>
</evidence>
<keyword evidence="8" id="KW-0560">Oxidoreductase</keyword>
<dbReference type="InterPro" id="IPR036108">
    <property type="entry name" value="4pyrrol_syn_uPrphyn_synt_sf"/>
</dbReference>
<dbReference type="InterPro" id="IPR006366">
    <property type="entry name" value="CobA/CysG_C"/>
</dbReference>
<keyword evidence="4" id="KW-0949">S-adenosyl-L-methionine</keyword>
<organism evidence="8">
    <name type="scientific">hydrothermal vent metagenome</name>
    <dbReference type="NCBI Taxonomy" id="652676"/>
    <lineage>
        <taxon>unclassified sequences</taxon>
        <taxon>metagenomes</taxon>
        <taxon>ecological metagenomes</taxon>
    </lineage>
</organism>
<keyword evidence="8" id="KW-0456">Lyase</keyword>
<evidence type="ECO:0000259" key="6">
    <source>
        <dbReference type="Pfam" id="PF00590"/>
    </source>
</evidence>
<feature type="domain" description="Tetrapyrrole biosynthesis uroporphyrinogen III synthase" evidence="7">
    <location>
        <begin position="272"/>
        <end position="501"/>
    </location>
</feature>
<dbReference type="InterPro" id="IPR003043">
    <property type="entry name" value="Uropor_MeTrfase_CS"/>
</dbReference>
<keyword evidence="2 8" id="KW-0489">Methyltransferase</keyword>
<dbReference type="SUPFAM" id="SSF53790">
    <property type="entry name" value="Tetrapyrrole methylase"/>
    <property type="match status" value="1"/>
</dbReference>
<dbReference type="InterPro" id="IPR014776">
    <property type="entry name" value="4pyrrole_Mease_sub2"/>
</dbReference>
<dbReference type="CDD" id="cd06578">
    <property type="entry name" value="HemD"/>
    <property type="match status" value="1"/>
</dbReference>
<dbReference type="PANTHER" id="PTHR45790">
    <property type="entry name" value="SIROHEME SYNTHASE-RELATED"/>
    <property type="match status" value="1"/>
</dbReference>
<dbReference type="InterPro" id="IPR003754">
    <property type="entry name" value="4pyrrol_synth_uPrphyn_synth"/>
</dbReference>
<dbReference type="NCBIfam" id="NF004790">
    <property type="entry name" value="PRK06136.1"/>
    <property type="match status" value="1"/>
</dbReference>
<accession>A0A3B1DYA8</accession>
<evidence type="ECO:0000313" key="8">
    <source>
        <dbReference type="EMBL" id="VAX41424.1"/>
    </source>
</evidence>
<dbReference type="AlphaFoldDB" id="A0A3B1DYA8"/>
<protein>
    <recommendedName>
        <fullName evidence="1">uroporphyrinogen-III C-methyltransferase</fullName>
        <ecNumber evidence="1">2.1.1.107</ecNumber>
    </recommendedName>
</protein>
<proteinExistence type="predicted"/>
<dbReference type="Pfam" id="PF00590">
    <property type="entry name" value="TP_methylase"/>
    <property type="match status" value="1"/>
</dbReference>